<dbReference type="PANTHER" id="PTHR13140:SF706">
    <property type="entry name" value="DILUTE CLASS UNCONVENTIONAL MYOSIN, ISOFORM C"/>
    <property type="match status" value="1"/>
</dbReference>
<dbReference type="SMART" id="SM00015">
    <property type="entry name" value="IQ"/>
    <property type="match status" value="3"/>
</dbReference>
<reference evidence="4" key="2">
    <citation type="journal article" date="2024" name="Plant">
        <title>Genomic evolution and insights into agronomic trait innovations of Sesamum species.</title>
        <authorList>
            <person name="Miao H."/>
            <person name="Wang L."/>
            <person name="Qu L."/>
            <person name="Liu H."/>
            <person name="Sun Y."/>
            <person name="Le M."/>
            <person name="Wang Q."/>
            <person name="Wei S."/>
            <person name="Zheng Y."/>
            <person name="Lin W."/>
            <person name="Duan Y."/>
            <person name="Cao H."/>
            <person name="Xiong S."/>
            <person name="Wang X."/>
            <person name="Wei L."/>
            <person name="Li C."/>
            <person name="Ma Q."/>
            <person name="Ju M."/>
            <person name="Zhao R."/>
            <person name="Li G."/>
            <person name="Mu C."/>
            <person name="Tian Q."/>
            <person name="Mei H."/>
            <person name="Zhang T."/>
            <person name="Gao T."/>
            <person name="Zhang H."/>
        </authorList>
    </citation>
    <scope>NUCLEOTIDE SEQUENCE</scope>
    <source>
        <strain evidence="4">KEN1</strain>
    </source>
</reference>
<reference evidence="4" key="1">
    <citation type="submission" date="2020-06" db="EMBL/GenBank/DDBJ databases">
        <authorList>
            <person name="Li T."/>
            <person name="Hu X."/>
            <person name="Zhang T."/>
            <person name="Song X."/>
            <person name="Zhang H."/>
            <person name="Dai N."/>
            <person name="Sheng W."/>
            <person name="Hou X."/>
            <person name="Wei L."/>
        </authorList>
    </citation>
    <scope>NUCLEOTIDE SEQUENCE</scope>
    <source>
        <strain evidence="4">KEN1</strain>
        <tissue evidence="4">Leaf</tissue>
    </source>
</reference>
<keyword evidence="1" id="KW-0112">Calmodulin-binding</keyword>
<dbReference type="Pfam" id="PF00612">
    <property type="entry name" value="IQ"/>
    <property type="match status" value="3"/>
</dbReference>
<sequence>MYQVGYKKLYFRAGQVSFVFKVVSFLELMAQIGSLEDVRKKVLQGTLEVQKCFRGHRARQYFHELKEGVVTLQSYVRGEIARKEYNTLLSLKEQVACKKLNLDKQLMAVVQIQSVLRGWLVRRRARRIWNSKQSNVSKRKPGRRISEVKDLSPEMLPSVVEELQKRVVMAEVALGRKERENAALREQVQQFEARWLEYESKMKSMEEMWQKQMASLQMSLAAARKSLVTDNTISQPGKHHDTTQSPRFYDSEDMSLGPQTPDAAAPPIRYLNNGIEAAASGLKNGGHDSVSPLIKEFEQRKRNFDDEVQAIVGVKSVTPPNPTEEVRKLKHRFEVWRKDYKFRLREAKAKVQRMGHAEAEKHRRNWWGKKIKRF</sequence>
<dbReference type="InterPro" id="IPR000048">
    <property type="entry name" value="IQ_motif_EF-hand-BS"/>
</dbReference>
<dbReference type="GO" id="GO:0051015">
    <property type="term" value="F:actin filament binding"/>
    <property type="evidence" value="ECO:0007669"/>
    <property type="project" value="TreeGrafter"/>
</dbReference>
<dbReference type="GO" id="GO:0000146">
    <property type="term" value="F:microfilament motor activity"/>
    <property type="evidence" value="ECO:0007669"/>
    <property type="project" value="TreeGrafter"/>
</dbReference>
<name>A0AAW2WU49_9LAMI</name>
<dbReference type="GO" id="GO:0015629">
    <property type="term" value="C:actin cytoskeleton"/>
    <property type="evidence" value="ECO:0007669"/>
    <property type="project" value="TreeGrafter"/>
</dbReference>
<dbReference type="GO" id="GO:0005737">
    <property type="term" value="C:cytoplasm"/>
    <property type="evidence" value="ECO:0007669"/>
    <property type="project" value="TreeGrafter"/>
</dbReference>
<feature type="region of interest" description="Disordered" evidence="3">
    <location>
        <begin position="229"/>
        <end position="260"/>
    </location>
</feature>
<proteinExistence type="predicted"/>
<dbReference type="PANTHER" id="PTHR13140">
    <property type="entry name" value="MYOSIN"/>
    <property type="match status" value="1"/>
</dbReference>
<accession>A0AAW2WU49</accession>
<evidence type="ECO:0000256" key="2">
    <source>
        <dbReference type="SAM" id="Coils"/>
    </source>
</evidence>
<comment type="caution">
    <text evidence="4">The sequence shown here is derived from an EMBL/GenBank/DDBJ whole genome shotgun (WGS) entry which is preliminary data.</text>
</comment>
<dbReference type="GO" id="GO:0016020">
    <property type="term" value="C:membrane"/>
    <property type="evidence" value="ECO:0007669"/>
    <property type="project" value="TreeGrafter"/>
</dbReference>
<dbReference type="SUPFAM" id="SSF52540">
    <property type="entry name" value="P-loop containing nucleoside triphosphate hydrolases"/>
    <property type="match status" value="1"/>
</dbReference>
<evidence type="ECO:0000256" key="1">
    <source>
        <dbReference type="ARBA" id="ARBA00022860"/>
    </source>
</evidence>
<dbReference type="Gene3D" id="1.20.5.190">
    <property type="match status" value="1"/>
</dbReference>
<gene>
    <name evidence="4" type="ORF">Slati_2071300</name>
</gene>
<dbReference type="GO" id="GO:0005516">
    <property type="term" value="F:calmodulin binding"/>
    <property type="evidence" value="ECO:0007669"/>
    <property type="project" value="UniProtKB-KW"/>
</dbReference>
<protein>
    <submittedName>
        <fullName evidence="4">Myosin-2</fullName>
    </submittedName>
</protein>
<dbReference type="GO" id="GO:0007015">
    <property type="term" value="P:actin filament organization"/>
    <property type="evidence" value="ECO:0007669"/>
    <property type="project" value="TreeGrafter"/>
</dbReference>
<evidence type="ECO:0000313" key="4">
    <source>
        <dbReference type="EMBL" id="KAL0443486.1"/>
    </source>
</evidence>
<evidence type="ECO:0000256" key="3">
    <source>
        <dbReference type="SAM" id="MobiDB-lite"/>
    </source>
</evidence>
<dbReference type="AlphaFoldDB" id="A0AAW2WU49"/>
<dbReference type="PROSITE" id="PS50096">
    <property type="entry name" value="IQ"/>
    <property type="match status" value="3"/>
</dbReference>
<keyword evidence="2" id="KW-0175">Coiled coil</keyword>
<organism evidence="4">
    <name type="scientific">Sesamum latifolium</name>
    <dbReference type="NCBI Taxonomy" id="2727402"/>
    <lineage>
        <taxon>Eukaryota</taxon>
        <taxon>Viridiplantae</taxon>
        <taxon>Streptophyta</taxon>
        <taxon>Embryophyta</taxon>
        <taxon>Tracheophyta</taxon>
        <taxon>Spermatophyta</taxon>
        <taxon>Magnoliopsida</taxon>
        <taxon>eudicotyledons</taxon>
        <taxon>Gunneridae</taxon>
        <taxon>Pentapetalae</taxon>
        <taxon>asterids</taxon>
        <taxon>lamiids</taxon>
        <taxon>Lamiales</taxon>
        <taxon>Pedaliaceae</taxon>
        <taxon>Sesamum</taxon>
    </lineage>
</organism>
<dbReference type="EMBL" id="JACGWN010000007">
    <property type="protein sequence ID" value="KAL0443486.1"/>
    <property type="molecule type" value="Genomic_DNA"/>
</dbReference>
<feature type="coiled-coil region" evidence="2">
    <location>
        <begin position="160"/>
        <end position="201"/>
    </location>
</feature>
<dbReference type="InterPro" id="IPR027417">
    <property type="entry name" value="P-loop_NTPase"/>
</dbReference>